<dbReference type="AlphaFoldDB" id="A0AA90Z5S8"/>
<dbReference type="InterPro" id="IPR009937">
    <property type="entry name" value="Phage_holin_3_6"/>
</dbReference>
<dbReference type="EMBL" id="WVRA01000014">
    <property type="protein sequence ID" value="NOE20797.1"/>
    <property type="molecule type" value="Genomic_DNA"/>
</dbReference>
<proteinExistence type="predicted"/>
<reference evidence="2" key="1">
    <citation type="submission" date="2019-12" db="EMBL/GenBank/DDBJ databases">
        <title>Ruegeria JWLKs population differentiation of coral mucus and skeleton niches.</title>
        <authorList>
            <person name="Luo D."/>
        </authorList>
    </citation>
    <scope>NUCLEOTIDE SEQUENCE</scope>
    <source>
        <strain evidence="2">HKCCD6181</strain>
    </source>
</reference>
<keyword evidence="1" id="KW-1133">Transmembrane helix</keyword>
<comment type="caution">
    <text evidence="2">The sequence shown here is derived from an EMBL/GenBank/DDBJ whole genome shotgun (WGS) entry which is preliminary data.</text>
</comment>
<gene>
    <name evidence="2" type="ORF">GS634_21920</name>
</gene>
<evidence type="ECO:0000313" key="3">
    <source>
        <dbReference type="Proteomes" id="UP000597886"/>
    </source>
</evidence>
<sequence length="132" mass="14055">MHKEHDLRQAPNMLATALRHLSRLIQGELKLAKAELSLNLSRAAYGLVFFLLAALLVLVAIHLLATALVATMVAEGMSVGFASLMVSAGLILVAGCFAVWAKSRLSLAAISPDKTLQNLKSDVDAMKESAND</sequence>
<dbReference type="Proteomes" id="UP000597886">
    <property type="component" value="Unassembled WGS sequence"/>
</dbReference>
<keyword evidence="1" id="KW-0472">Membrane</keyword>
<dbReference type="Pfam" id="PF07332">
    <property type="entry name" value="Phage_holin_3_6"/>
    <property type="match status" value="1"/>
</dbReference>
<organism evidence="2 3">
    <name type="scientific">Ruegeria atlantica</name>
    <dbReference type="NCBI Taxonomy" id="81569"/>
    <lineage>
        <taxon>Bacteria</taxon>
        <taxon>Pseudomonadati</taxon>
        <taxon>Pseudomonadota</taxon>
        <taxon>Alphaproteobacteria</taxon>
        <taxon>Rhodobacterales</taxon>
        <taxon>Roseobacteraceae</taxon>
        <taxon>Ruegeria</taxon>
    </lineage>
</organism>
<feature type="transmembrane region" description="Helical" evidence="1">
    <location>
        <begin position="79"/>
        <end position="101"/>
    </location>
</feature>
<accession>A0AA90Z5S8</accession>
<name>A0AA90Z5S8_9RHOB</name>
<evidence type="ECO:0000313" key="2">
    <source>
        <dbReference type="EMBL" id="NOE20797.1"/>
    </source>
</evidence>
<keyword evidence="1" id="KW-0812">Transmembrane</keyword>
<feature type="transmembrane region" description="Helical" evidence="1">
    <location>
        <begin position="43"/>
        <end position="73"/>
    </location>
</feature>
<protein>
    <submittedName>
        <fullName evidence="2">Phage holin family protein</fullName>
    </submittedName>
</protein>
<evidence type="ECO:0000256" key="1">
    <source>
        <dbReference type="SAM" id="Phobius"/>
    </source>
</evidence>